<dbReference type="PANTHER" id="PTHR11496:SF102">
    <property type="entry name" value="ALCOHOL DEHYDROGENASE 4"/>
    <property type="match status" value="1"/>
</dbReference>
<dbReference type="Pfam" id="PF00465">
    <property type="entry name" value="Fe-ADH"/>
    <property type="match status" value="1"/>
</dbReference>
<evidence type="ECO:0000256" key="3">
    <source>
        <dbReference type="ARBA" id="ARBA00023002"/>
    </source>
</evidence>
<evidence type="ECO:0000256" key="2">
    <source>
        <dbReference type="ARBA" id="ARBA00007358"/>
    </source>
</evidence>
<dbReference type="Gene3D" id="3.40.50.1970">
    <property type="match status" value="1"/>
</dbReference>
<evidence type="ECO:0000313" key="8">
    <source>
        <dbReference type="Proteomes" id="UP000823821"/>
    </source>
</evidence>
<dbReference type="PROSITE" id="PS00913">
    <property type="entry name" value="ADH_IRON_1"/>
    <property type="match status" value="1"/>
</dbReference>
<sequence>MFSLFQSVSRVRYGRGAALCLPEEIRRLGGRRVGILLGRQALHSGRLAHLFSALAAAGIAALPSDAPQTDPDPDCVARCGQWARENERDLLIGIGGGSVLDCTKAAALLACHDGPIERYYGVDKVPGPCLPTILLPTTAGTGSEMTSNTVISDTAVQRKVGVVSHYLYARSVILDPELTRSLPSFQTAVTGLDALVHAVESFVSRHATPFTDALNLQAMRMILGNIRRAVTDGQDMAAREQMLYGAALSGMAFSNTQNGIIHALGMSVPQEHHLPHGLVMAIFAPAGLTFNAPFAREKFARMAELFGSAPDNAPAEVKAASVAEGFCALMRDLGITPGLAANGLPAEELPGIARRGAAYDRLMDSNPCSATAQELEALLRRFL</sequence>
<protein>
    <submittedName>
        <fullName evidence="7">Iron-containing alcohol dehydrogenase</fullName>
    </submittedName>
</protein>
<dbReference type="EMBL" id="DWZD01000040">
    <property type="protein sequence ID" value="HJA79330.1"/>
    <property type="molecule type" value="Genomic_DNA"/>
</dbReference>
<dbReference type="PANTHER" id="PTHR11496">
    <property type="entry name" value="ALCOHOL DEHYDROGENASE"/>
    <property type="match status" value="1"/>
</dbReference>
<dbReference type="InterPro" id="IPR039697">
    <property type="entry name" value="Alcohol_dehydrogenase_Fe"/>
</dbReference>
<evidence type="ECO:0000313" key="7">
    <source>
        <dbReference type="EMBL" id="HJA79330.1"/>
    </source>
</evidence>
<name>A0A9D2HNL1_9BACT</name>
<feature type="domain" description="Alcohol dehydrogenase iron-type/glycerol dehydrogenase GldA" evidence="5">
    <location>
        <begin position="10"/>
        <end position="176"/>
    </location>
</feature>
<proteinExistence type="inferred from homology"/>
<evidence type="ECO:0000259" key="5">
    <source>
        <dbReference type="Pfam" id="PF00465"/>
    </source>
</evidence>
<dbReference type="GO" id="GO:0046872">
    <property type="term" value="F:metal ion binding"/>
    <property type="evidence" value="ECO:0007669"/>
    <property type="project" value="InterPro"/>
</dbReference>
<dbReference type="Proteomes" id="UP000823821">
    <property type="component" value="Unassembled WGS sequence"/>
</dbReference>
<dbReference type="InterPro" id="IPR018211">
    <property type="entry name" value="ADH_Fe_CS"/>
</dbReference>
<keyword evidence="4" id="KW-0520">NAD</keyword>
<keyword evidence="3" id="KW-0560">Oxidoreductase</keyword>
<dbReference type="Gene3D" id="1.20.1090.10">
    <property type="entry name" value="Dehydroquinate synthase-like - alpha domain"/>
    <property type="match status" value="1"/>
</dbReference>
<evidence type="ECO:0000256" key="1">
    <source>
        <dbReference type="ARBA" id="ARBA00001962"/>
    </source>
</evidence>
<comment type="cofactor">
    <cofactor evidence="1">
        <name>Fe cation</name>
        <dbReference type="ChEBI" id="CHEBI:24875"/>
    </cofactor>
</comment>
<dbReference type="FunFam" id="3.40.50.1970:FF:000003">
    <property type="entry name" value="Alcohol dehydrogenase, iron-containing"/>
    <property type="match status" value="1"/>
</dbReference>
<reference evidence="7" key="1">
    <citation type="journal article" date="2021" name="PeerJ">
        <title>Extensive microbial diversity within the chicken gut microbiome revealed by metagenomics and culture.</title>
        <authorList>
            <person name="Gilroy R."/>
            <person name="Ravi A."/>
            <person name="Getino M."/>
            <person name="Pursley I."/>
            <person name="Horton D.L."/>
            <person name="Alikhan N.F."/>
            <person name="Baker D."/>
            <person name="Gharbi K."/>
            <person name="Hall N."/>
            <person name="Watson M."/>
            <person name="Adriaenssens E.M."/>
            <person name="Foster-Nyarko E."/>
            <person name="Jarju S."/>
            <person name="Secka A."/>
            <person name="Antonio M."/>
            <person name="Oren A."/>
            <person name="Chaudhuri R.R."/>
            <person name="La Ragione R."/>
            <person name="Hildebrand F."/>
            <person name="Pallen M.J."/>
        </authorList>
    </citation>
    <scope>NUCLEOTIDE SEQUENCE</scope>
    <source>
        <strain evidence="7">5032</strain>
    </source>
</reference>
<dbReference type="GO" id="GO:0004022">
    <property type="term" value="F:alcohol dehydrogenase (NAD+) activity"/>
    <property type="evidence" value="ECO:0007669"/>
    <property type="project" value="TreeGrafter"/>
</dbReference>
<evidence type="ECO:0000259" key="6">
    <source>
        <dbReference type="Pfam" id="PF25137"/>
    </source>
</evidence>
<comment type="caution">
    <text evidence="7">The sequence shown here is derived from an EMBL/GenBank/DDBJ whole genome shotgun (WGS) entry which is preliminary data.</text>
</comment>
<organism evidence="7 8">
    <name type="scientific">Candidatus Desulfovibrio intestinavium</name>
    <dbReference type="NCBI Taxonomy" id="2838534"/>
    <lineage>
        <taxon>Bacteria</taxon>
        <taxon>Pseudomonadati</taxon>
        <taxon>Thermodesulfobacteriota</taxon>
        <taxon>Desulfovibrionia</taxon>
        <taxon>Desulfovibrionales</taxon>
        <taxon>Desulfovibrionaceae</taxon>
        <taxon>Desulfovibrio</taxon>
    </lineage>
</organism>
<feature type="domain" description="Fe-containing alcohol dehydrogenase-like C-terminal" evidence="6">
    <location>
        <begin position="187"/>
        <end position="381"/>
    </location>
</feature>
<dbReference type="InterPro" id="IPR001670">
    <property type="entry name" value="ADH_Fe/GldA"/>
</dbReference>
<dbReference type="CDD" id="cd08551">
    <property type="entry name" value="Fe-ADH"/>
    <property type="match status" value="1"/>
</dbReference>
<dbReference type="AlphaFoldDB" id="A0A9D2HNL1"/>
<reference evidence="7" key="2">
    <citation type="submission" date="2021-04" db="EMBL/GenBank/DDBJ databases">
        <authorList>
            <person name="Gilroy R."/>
        </authorList>
    </citation>
    <scope>NUCLEOTIDE SEQUENCE</scope>
    <source>
        <strain evidence="7">5032</strain>
    </source>
</reference>
<evidence type="ECO:0000256" key="4">
    <source>
        <dbReference type="ARBA" id="ARBA00023027"/>
    </source>
</evidence>
<dbReference type="SUPFAM" id="SSF56796">
    <property type="entry name" value="Dehydroquinate synthase-like"/>
    <property type="match status" value="1"/>
</dbReference>
<accession>A0A9D2HNL1</accession>
<gene>
    <name evidence="7" type="ORF">H9784_07180</name>
</gene>
<dbReference type="InterPro" id="IPR056798">
    <property type="entry name" value="ADH_Fe_C"/>
</dbReference>
<comment type="similarity">
    <text evidence="2">Belongs to the iron-containing alcohol dehydrogenase family.</text>
</comment>
<dbReference type="Pfam" id="PF25137">
    <property type="entry name" value="ADH_Fe_C"/>
    <property type="match status" value="1"/>
</dbReference>